<dbReference type="EMBL" id="MOPA01000001">
    <property type="protein sequence ID" value="KAK1547266.1"/>
    <property type="molecule type" value="Genomic_DNA"/>
</dbReference>
<evidence type="ECO:0000313" key="1">
    <source>
        <dbReference type="EMBL" id="KAK1547266.1"/>
    </source>
</evidence>
<evidence type="ECO:0008006" key="3">
    <source>
        <dbReference type="Google" id="ProtNLM"/>
    </source>
</evidence>
<name>A0ABQ9T7Z1_9PEZI</name>
<comment type="caution">
    <text evidence="1">The sequence shown here is derived from an EMBL/GenBank/DDBJ whole genome shotgun (WGS) entry which is preliminary data.</text>
</comment>
<protein>
    <recommendedName>
        <fullName evidence="3">Secreted protein</fullName>
    </recommendedName>
</protein>
<gene>
    <name evidence="1" type="ORF">CPAR01_01233</name>
</gene>
<proteinExistence type="predicted"/>
<sequence length="122" mass="13764">MMRRVVCLPACLPACLSKHMLVLVGMWHLIWDLTTAPIKVPLERRTEMLKGSIQFATREWGVFAVYLTNRGGKTSVAGKLERRAGRARPSDTRQDWTGRKMCNAGRLSSQVYRASLSDDLSK</sequence>
<reference evidence="1 2" key="1">
    <citation type="submission" date="2016-10" db="EMBL/GenBank/DDBJ databases">
        <title>The genome sequence of Colletotrichum fioriniae PJ7.</title>
        <authorList>
            <person name="Baroncelli R."/>
        </authorList>
    </citation>
    <scope>NUCLEOTIDE SEQUENCE [LARGE SCALE GENOMIC DNA]</scope>
    <source>
        <strain evidence="1 2">IMI 384185</strain>
    </source>
</reference>
<dbReference type="Proteomes" id="UP001241169">
    <property type="component" value="Unassembled WGS sequence"/>
</dbReference>
<dbReference type="RefSeq" id="XP_060356379.1">
    <property type="nucleotide sequence ID" value="XM_060485522.1"/>
</dbReference>
<evidence type="ECO:0000313" key="2">
    <source>
        <dbReference type="Proteomes" id="UP001241169"/>
    </source>
</evidence>
<accession>A0ABQ9T7Z1</accession>
<keyword evidence="2" id="KW-1185">Reference proteome</keyword>
<organism evidence="1 2">
    <name type="scientific">Colletotrichum paranaense</name>
    <dbReference type="NCBI Taxonomy" id="1914294"/>
    <lineage>
        <taxon>Eukaryota</taxon>
        <taxon>Fungi</taxon>
        <taxon>Dikarya</taxon>
        <taxon>Ascomycota</taxon>
        <taxon>Pezizomycotina</taxon>
        <taxon>Sordariomycetes</taxon>
        <taxon>Hypocreomycetidae</taxon>
        <taxon>Glomerellales</taxon>
        <taxon>Glomerellaceae</taxon>
        <taxon>Colletotrichum</taxon>
        <taxon>Colletotrichum acutatum species complex</taxon>
    </lineage>
</organism>
<dbReference type="GeneID" id="85369421"/>